<evidence type="ECO:0000313" key="2">
    <source>
        <dbReference type="Proteomes" id="UP000285190"/>
    </source>
</evidence>
<name>A0A418X597_9BURK</name>
<evidence type="ECO:0000313" key="1">
    <source>
        <dbReference type="EMBL" id="RJG07589.1"/>
    </source>
</evidence>
<dbReference type="OrthoDB" id="9181235at2"/>
<comment type="caution">
    <text evidence="1">The sequence shown here is derived from an EMBL/GenBank/DDBJ whole genome shotgun (WGS) entry which is preliminary data.</text>
</comment>
<dbReference type="EMBL" id="QYUN01000002">
    <property type="protein sequence ID" value="RJG07589.1"/>
    <property type="molecule type" value="Genomic_DNA"/>
</dbReference>
<keyword evidence="2" id="KW-1185">Reference proteome</keyword>
<dbReference type="Pfam" id="PF11142">
    <property type="entry name" value="DUF2917"/>
    <property type="match status" value="1"/>
</dbReference>
<dbReference type="RefSeq" id="WP_119741199.1">
    <property type="nucleotide sequence ID" value="NZ_QYUN01000002.1"/>
</dbReference>
<gene>
    <name evidence="1" type="ORF">D3870_17735</name>
</gene>
<sequence>MQPTILTISDHQIECALHENHPLRLTNARGRRMECVEGVLWITAYGGLDDIFLHPGDVFVIPHDRLVLAEGVGHGRARIFMQAPMRSVIGRLLQGWKAGMKTLVRSIQRLPVTLQRHAAHHEHEQRQRP</sequence>
<organism evidence="1 2">
    <name type="scientific">Noviherbaspirillum cavernae</name>
    <dbReference type="NCBI Taxonomy" id="2320862"/>
    <lineage>
        <taxon>Bacteria</taxon>
        <taxon>Pseudomonadati</taxon>
        <taxon>Pseudomonadota</taxon>
        <taxon>Betaproteobacteria</taxon>
        <taxon>Burkholderiales</taxon>
        <taxon>Oxalobacteraceae</taxon>
        <taxon>Noviherbaspirillum</taxon>
    </lineage>
</organism>
<dbReference type="AlphaFoldDB" id="A0A418X597"/>
<proteinExistence type="predicted"/>
<reference evidence="1 2" key="1">
    <citation type="submission" date="2018-09" db="EMBL/GenBank/DDBJ databases">
        <authorList>
            <person name="Zhu H."/>
        </authorList>
    </citation>
    <scope>NUCLEOTIDE SEQUENCE [LARGE SCALE GENOMIC DNA]</scope>
    <source>
        <strain evidence="1 2">K2R10-39</strain>
    </source>
</reference>
<dbReference type="InterPro" id="IPR021317">
    <property type="entry name" value="DUF2917"/>
</dbReference>
<protein>
    <submittedName>
        <fullName evidence="1">DUF2917 domain-containing protein</fullName>
    </submittedName>
</protein>
<accession>A0A418X597</accession>
<dbReference type="Proteomes" id="UP000285190">
    <property type="component" value="Unassembled WGS sequence"/>
</dbReference>